<dbReference type="RefSeq" id="XP_011386894.1">
    <property type="nucleotide sequence ID" value="XM_011388592.1"/>
</dbReference>
<sequence>MVAFRHFTAAIHDFDLAPVLDVWVASSQLTSPLDAQSPQSFVVRALAIVFTTAFLGTDLAPVGSIDRSRDCRDRRLIVALQDALVHRSDLTVAGTRLRLVSLDRPCAAPN</sequence>
<keyword evidence="2" id="KW-1185">Reference proteome</keyword>
<gene>
    <name evidence="1" type="ORF">UMAG_00874</name>
</gene>
<dbReference type="VEuPathDB" id="FungiDB:UMAG_00874"/>
<organism evidence="1 2">
    <name type="scientific">Mycosarcoma maydis</name>
    <name type="common">Corn smut fungus</name>
    <name type="synonym">Ustilago maydis</name>
    <dbReference type="NCBI Taxonomy" id="5270"/>
    <lineage>
        <taxon>Eukaryota</taxon>
        <taxon>Fungi</taxon>
        <taxon>Dikarya</taxon>
        <taxon>Basidiomycota</taxon>
        <taxon>Ustilaginomycotina</taxon>
        <taxon>Ustilaginomycetes</taxon>
        <taxon>Ustilaginales</taxon>
        <taxon>Ustilaginaceae</taxon>
        <taxon>Mycosarcoma</taxon>
    </lineage>
</organism>
<reference evidence="1 2" key="1">
    <citation type="journal article" date="2006" name="Nature">
        <title>Insights from the genome of the biotrophic fungal plant pathogen Ustilago maydis.</title>
        <authorList>
            <person name="Kamper J."/>
            <person name="Kahmann R."/>
            <person name="Bolker M."/>
            <person name="Ma L.J."/>
            <person name="Brefort T."/>
            <person name="Saville B.J."/>
            <person name="Banuett F."/>
            <person name="Kronstad J.W."/>
            <person name="Gold S.E."/>
            <person name="Muller O."/>
            <person name="Perlin M.H."/>
            <person name="Wosten H.A."/>
            <person name="de Vries R."/>
            <person name="Ruiz-Herrera J."/>
            <person name="Reynaga-Pena C.G."/>
            <person name="Snetselaar K."/>
            <person name="McCann M."/>
            <person name="Perez-Martin J."/>
            <person name="Feldbrugge M."/>
            <person name="Basse C.W."/>
            <person name="Steinberg G."/>
            <person name="Ibeas J.I."/>
            <person name="Holloman W."/>
            <person name="Guzman P."/>
            <person name="Farman M."/>
            <person name="Stajich J.E."/>
            <person name="Sentandreu R."/>
            <person name="Gonzalez-Prieto J.M."/>
            <person name="Kennell J.C."/>
            <person name="Molina L."/>
            <person name="Schirawski J."/>
            <person name="Mendoza-Mendoza A."/>
            <person name="Greilinger D."/>
            <person name="Munch K."/>
            <person name="Rossel N."/>
            <person name="Scherer M."/>
            <person name="Vranes M."/>
            <person name="Ladendorf O."/>
            <person name="Vincon V."/>
            <person name="Fuchs U."/>
            <person name="Sandrock B."/>
            <person name="Meng S."/>
            <person name="Ho E.C."/>
            <person name="Cahill M.J."/>
            <person name="Boyce K.J."/>
            <person name="Klose J."/>
            <person name="Klosterman S.J."/>
            <person name="Deelstra H.J."/>
            <person name="Ortiz-Castellanos L."/>
            <person name="Li W."/>
            <person name="Sanchez-Alonso P."/>
            <person name="Schreier P.H."/>
            <person name="Hauser-Hahn I."/>
            <person name="Vaupel M."/>
            <person name="Koopmann E."/>
            <person name="Friedrich G."/>
            <person name="Voss H."/>
            <person name="Schluter T."/>
            <person name="Margolis J."/>
            <person name="Platt D."/>
            <person name="Swimmer C."/>
            <person name="Gnirke A."/>
            <person name="Chen F."/>
            <person name="Vysotskaia V."/>
            <person name="Mannhaupt G."/>
            <person name="Guldener U."/>
            <person name="Munsterkotter M."/>
            <person name="Haase D."/>
            <person name="Oesterheld M."/>
            <person name="Mewes H.W."/>
            <person name="Mauceli E.W."/>
            <person name="DeCaprio D."/>
            <person name="Wade C.M."/>
            <person name="Butler J."/>
            <person name="Young S."/>
            <person name="Jaffe D.B."/>
            <person name="Calvo S."/>
            <person name="Nusbaum C."/>
            <person name="Galagan J."/>
            <person name="Birren B.W."/>
        </authorList>
    </citation>
    <scope>NUCLEOTIDE SEQUENCE [LARGE SCALE GENOMIC DNA]</scope>
    <source>
        <strain evidence="2">DSM 14603 / FGSC 9021 / UM521</strain>
    </source>
</reference>
<evidence type="ECO:0000313" key="2">
    <source>
        <dbReference type="Proteomes" id="UP000000561"/>
    </source>
</evidence>
<dbReference type="Proteomes" id="UP000000561">
    <property type="component" value="Chromosome 2"/>
</dbReference>
<name>A0A0D1E5L7_MYCMD</name>
<accession>A0A0D1E5L7</accession>
<evidence type="ECO:0000313" key="1">
    <source>
        <dbReference type="EMBL" id="KIS70951.1"/>
    </source>
</evidence>
<dbReference type="GeneID" id="23562050"/>
<protein>
    <submittedName>
        <fullName evidence="1">Uncharacterized protein</fullName>
    </submittedName>
</protein>
<proteinExistence type="predicted"/>
<dbReference type="KEGG" id="uma:UMAG_00874"/>
<dbReference type="EMBL" id="CM003141">
    <property type="protein sequence ID" value="KIS70951.1"/>
    <property type="molecule type" value="Genomic_DNA"/>
</dbReference>
<dbReference type="InParanoid" id="A0A0D1E5L7"/>
<dbReference type="AlphaFoldDB" id="A0A0D1E5L7"/>